<feature type="domain" description="HTH gntR-type" evidence="4">
    <location>
        <begin position="8"/>
        <end position="69"/>
    </location>
</feature>
<sequence>MSPGTRHAEQVYRDLKHALLSGGYAGSSDLSVPDLATEFGLSSSPIRDTLHRMFGERLLEVGHHHGFRVIGWTPEKLRGCYTWHGQLIRLALKPGVRANAQLPIAPDGWFTDYTTPEAIVATTERMFVTLASVSGSEEIVAAIANAGERLRAVRLREIERWQDCADELNSANILAVSGTGKALLQMLWNYHRRRIRAVSMLCES</sequence>
<keyword evidence="3" id="KW-0804">Transcription</keyword>
<evidence type="ECO:0000313" key="5">
    <source>
        <dbReference type="EMBL" id="RSU54811.1"/>
    </source>
</evidence>
<protein>
    <submittedName>
        <fullName evidence="5">GntR family transcriptional regulator</fullName>
    </submittedName>
</protein>
<organism evidence="5 6">
    <name type="scientific">Sphingobium yanoikuyae</name>
    <name type="common">Sphingomonas yanoikuyae</name>
    <dbReference type="NCBI Taxonomy" id="13690"/>
    <lineage>
        <taxon>Bacteria</taxon>
        <taxon>Pseudomonadati</taxon>
        <taxon>Pseudomonadota</taxon>
        <taxon>Alphaproteobacteria</taxon>
        <taxon>Sphingomonadales</taxon>
        <taxon>Sphingomonadaceae</taxon>
        <taxon>Sphingobium</taxon>
    </lineage>
</organism>
<gene>
    <name evidence="5" type="ORF">DAH51_19225</name>
</gene>
<dbReference type="EMBL" id="QRAL01000026">
    <property type="protein sequence ID" value="RSU54811.1"/>
    <property type="molecule type" value="Genomic_DNA"/>
</dbReference>
<dbReference type="Proteomes" id="UP000287401">
    <property type="component" value="Unassembled WGS sequence"/>
</dbReference>
<evidence type="ECO:0000313" key="6">
    <source>
        <dbReference type="Proteomes" id="UP000287401"/>
    </source>
</evidence>
<name>A0A430BQ43_SPHYA</name>
<dbReference type="Pfam" id="PF00392">
    <property type="entry name" value="GntR"/>
    <property type="match status" value="1"/>
</dbReference>
<dbReference type="InterPro" id="IPR036388">
    <property type="entry name" value="WH-like_DNA-bd_sf"/>
</dbReference>
<evidence type="ECO:0000256" key="3">
    <source>
        <dbReference type="ARBA" id="ARBA00023163"/>
    </source>
</evidence>
<evidence type="ECO:0000256" key="1">
    <source>
        <dbReference type="ARBA" id="ARBA00023015"/>
    </source>
</evidence>
<proteinExistence type="predicted"/>
<dbReference type="AlphaFoldDB" id="A0A430BQ43"/>
<accession>A0A430BQ43</accession>
<dbReference type="RefSeq" id="WP_125999392.1">
    <property type="nucleotide sequence ID" value="NZ_QRAL01000026.1"/>
</dbReference>
<keyword evidence="2" id="KW-0238">DNA-binding</keyword>
<dbReference type="GO" id="GO:0003700">
    <property type="term" value="F:DNA-binding transcription factor activity"/>
    <property type="evidence" value="ECO:0007669"/>
    <property type="project" value="InterPro"/>
</dbReference>
<comment type="caution">
    <text evidence="5">The sequence shown here is derived from an EMBL/GenBank/DDBJ whole genome shotgun (WGS) entry which is preliminary data.</text>
</comment>
<dbReference type="Gene3D" id="1.10.10.10">
    <property type="entry name" value="Winged helix-like DNA-binding domain superfamily/Winged helix DNA-binding domain"/>
    <property type="match status" value="1"/>
</dbReference>
<dbReference type="SUPFAM" id="SSF46785">
    <property type="entry name" value="Winged helix' DNA-binding domain"/>
    <property type="match status" value="1"/>
</dbReference>
<dbReference type="InterPro" id="IPR036390">
    <property type="entry name" value="WH_DNA-bd_sf"/>
</dbReference>
<dbReference type="GO" id="GO:0003677">
    <property type="term" value="F:DNA binding"/>
    <property type="evidence" value="ECO:0007669"/>
    <property type="project" value="UniProtKB-KW"/>
</dbReference>
<evidence type="ECO:0000256" key="2">
    <source>
        <dbReference type="ARBA" id="ARBA00023125"/>
    </source>
</evidence>
<dbReference type="InterPro" id="IPR000524">
    <property type="entry name" value="Tscrpt_reg_HTH_GntR"/>
</dbReference>
<keyword evidence="1" id="KW-0805">Transcription regulation</keyword>
<reference evidence="5 6" key="1">
    <citation type="submission" date="2018-07" db="EMBL/GenBank/DDBJ databases">
        <title>Genomic and Epidemiologic Investigation of an Indolent Hospital Outbreak.</title>
        <authorList>
            <person name="Johnson R.C."/>
            <person name="Deming C."/>
            <person name="Conlan S."/>
            <person name="Zellmer C.J."/>
            <person name="Michelin A.V."/>
            <person name="Lee-Lin S."/>
            <person name="Thomas P.J."/>
            <person name="Park M."/>
            <person name="Weingarten R.A."/>
            <person name="Less J."/>
            <person name="Dekker J.P."/>
            <person name="Frank K.M."/>
            <person name="Musser K.A."/>
            <person name="Mcquiston J.R."/>
            <person name="Henderson D.K."/>
            <person name="Lau A.F."/>
            <person name="Palmore T.N."/>
            <person name="Segre J.A."/>
        </authorList>
    </citation>
    <scope>NUCLEOTIDE SEQUENCE [LARGE SCALE GENOMIC DNA]</scope>
    <source>
        <strain evidence="5 6">SK-NIH.Env6_1116</strain>
    </source>
</reference>
<evidence type="ECO:0000259" key="4">
    <source>
        <dbReference type="Pfam" id="PF00392"/>
    </source>
</evidence>